<accession>A0A433Q1G3</accession>
<organism evidence="2 3">
    <name type="scientific">Jimgerdemannia flammicorona</name>
    <dbReference type="NCBI Taxonomy" id="994334"/>
    <lineage>
        <taxon>Eukaryota</taxon>
        <taxon>Fungi</taxon>
        <taxon>Fungi incertae sedis</taxon>
        <taxon>Mucoromycota</taxon>
        <taxon>Mucoromycotina</taxon>
        <taxon>Endogonomycetes</taxon>
        <taxon>Endogonales</taxon>
        <taxon>Endogonaceae</taxon>
        <taxon>Jimgerdemannia</taxon>
    </lineage>
</organism>
<dbReference type="Proteomes" id="UP000274822">
    <property type="component" value="Unassembled WGS sequence"/>
</dbReference>
<dbReference type="AlphaFoldDB" id="A0A433Q1G3"/>
<evidence type="ECO:0000313" key="3">
    <source>
        <dbReference type="Proteomes" id="UP000274822"/>
    </source>
</evidence>
<feature type="transmembrane region" description="Helical" evidence="1">
    <location>
        <begin position="38"/>
        <end position="59"/>
    </location>
</feature>
<evidence type="ECO:0008006" key="4">
    <source>
        <dbReference type="Google" id="ProtNLM"/>
    </source>
</evidence>
<name>A0A433Q1G3_9FUNG</name>
<evidence type="ECO:0000313" key="2">
    <source>
        <dbReference type="EMBL" id="RUS23572.1"/>
    </source>
</evidence>
<keyword evidence="1" id="KW-0812">Transmembrane</keyword>
<dbReference type="CDD" id="cd12087">
    <property type="entry name" value="TM_EGFR-like"/>
    <property type="match status" value="1"/>
</dbReference>
<reference evidence="2 3" key="1">
    <citation type="journal article" date="2018" name="New Phytol.">
        <title>Phylogenomics of Endogonaceae and evolution of mycorrhizas within Mucoromycota.</title>
        <authorList>
            <person name="Chang Y."/>
            <person name="Desiro A."/>
            <person name="Na H."/>
            <person name="Sandor L."/>
            <person name="Lipzen A."/>
            <person name="Clum A."/>
            <person name="Barry K."/>
            <person name="Grigoriev I.V."/>
            <person name="Martin F.M."/>
            <person name="Stajich J.E."/>
            <person name="Smith M.E."/>
            <person name="Bonito G."/>
            <person name="Spatafora J.W."/>
        </authorList>
    </citation>
    <scope>NUCLEOTIDE SEQUENCE [LARGE SCALE GENOMIC DNA]</scope>
    <source>
        <strain evidence="2 3">AD002</strain>
    </source>
</reference>
<evidence type="ECO:0000256" key="1">
    <source>
        <dbReference type="SAM" id="Phobius"/>
    </source>
</evidence>
<proteinExistence type="predicted"/>
<sequence>MPATDVTFTVVAAAVAATRSPTAEPTDSSVSTSPTFTIVSMVVGFVAVGAMVAGAVIAFKYKRSTHVEPIAVVGVPEYKDEEKAEALPRASISELPPLHVNIGRRDPWKKYVQSIQEFPVKNKRESWLIAMEELHTVKTWEFEHEEDE</sequence>
<comment type="caution">
    <text evidence="2">The sequence shown here is derived from an EMBL/GenBank/DDBJ whole genome shotgun (WGS) entry which is preliminary data.</text>
</comment>
<protein>
    <recommendedName>
        <fullName evidence="4">Transmembrane protein</fullName>
    </recommendedName>
</protein>
<keyword evidence="1" id="KW-0472">Membrane</keyword>
<dbReference type="EMBL" id="RBNJ01019331">
    <property type="protein sequence ID" value="RUS23572.1"/>
    <property type="molecule type" value="Genomic_DNA"/>
</dbReference>
<gene>
    <name evidence="2" type="ORF">BC938DRAFT_474937</name>
</gene>
<keyword evidence="3" id="KW-1185">Reference proteome</keyword>
<keyword evidence="1" id="KW-1133">Transmembrane helix</keyword>